<dbReference type="GO" id="GO:0016298">
    <property type="term" value="F:lipase activity"/>
    <property type="evidence" value="ECO:0007669"/>
    <property type="project" value="InterPro"/>
</dbReference>
<evidence type="ECO:0000256" key="3">
    <source>
        <dbReference type="ARBA" id="ARBA00022525"/>
    </source>
</evidence>
<feature type="non-terminal residue" evidence="7">
    <location>
        <position position="1"/>
    </location>
</feature>
<accession>A0A4Y2I152</accession>
<name>A0A4Y2I152_ARAVE</name>
<dbReference type="InterPro" id="IPR013818">
    <property type="entry name" value="Lipase"/>
</dbReference>
<feature type="non-terminal residue" evidence="7">
    <location>
        <position position="77"/>
    </location>
</feature>
<dbReference type="Pfam" id="PF00151">
    <property type="entry name" value="Lipase"/>
    <property type="match status" value="1"/>
</dbReference>
<dbReference type="InterPro" id="IPR000734">
    <property type="entry name" value="TAG_lipase"/>
</dbReference>
<keyword evidence="8" id="KW-1185">Reference proteome</keyword>
<evidence type="ECO:0000256" key="4">
    <source>
        <dbReference type="RuleBase" id="RU004262"/>
    </source>
</evidence>
<comment type="caution">
    <text evidence="7">The sequence shown here is derived from an EMBL/GenBank/DDBJ whole genome shotgun (WGS) entry which is preliminary data.</text>
</comment>
<dbReference type="AlphaFoldDB" id="A0A4Y2I152"/>
<evidence type="ECO:0000256" key="1">
    <source>
        <dbReference type="ARBA" id="ARBA00004613"/>
    </source>
</evidence>
<dbReference type="EMBL" id="BGPR01104885">
    <property type="protein sequence ID" value="GBM71245.1"/>
    <property type="molecule type" value="Genomic_DNA"/>
</dbReference>
<protein>
    <recommendedName>
        <fullName evidence="5">Lipase domain-containing protein</fullName>
    </recommendedName>
</protein>
<comment type="similarity">
    <text evidence="2 4">Belongs to the AB hydrolase superfamily. Lipase family.</text>
</comment>
<sequence length="77" mass="8400">QIKDELLEKEDMNVILIINSEEYGNDFLAAMANTEKSANITVKVLRNIQAKTGFKNGKVYLVGHSLGAHVAGLVGQQ</sequence>
<evidence type="ECO:0000313" key="8">
    <source>
        <dbReference type="Proteomes" id="UP000499080"/>
    </source>
</evidence>
<dbReference type="Gene3D" id="3.40.50.1820">
    <property type="entry name" value="alpha/beta hydrolase"/>
    <property type="match status" value="1"/>
</dbReference>
<dbReference type="Proteomes" id="UP000499080">
    <property type="component" value="Unassembled WGS sequence"/>
</dbReference>
<proteinExistence type="inferred from homology"/>
<dbReference type="SUPFAM" id="SSF53474">
    <property type="entry name" value="alpha/beta-Hydrolases"/>
    <property type="match status" value="1"/>
</dbReference>
<dbReference type="GO" id="GO:0016042">
    <property type="term" value="P:lipid catabolic process"/>
    <property type="evidence" value="ECO:0007669"/>
    <property type="project" value="TreeGrafter"/>
</dbReference>
<gene>
    <name evidence="7" type="ORF">AVEN_262568_1</name>
    <name evidence="6" type="ORF">AVEN_71547_1</name>
</gene>
<dbReference type="OrthoDB" id="8183961at2759"/>
<organism evidence="7 8">
    <name type="scientific">Araneus ventricosus</name>
    <name type="common">Orbweaver spider</name>
    <name type="synonym">Epeira ventricosa</name>
    <dbReference type="NCBI Taxonomy" id="182803"/>
    <lineage>
        <taxon>Eukaryota</taxon>
        <taxon>Metazoa</taxon>
        <taxon>Ecdysozoa</taxon>
        <taxon>Arthropoda</taxon>
        <taxon>Chelicerata</taxon>
        <taxon>Arachnida</taxon>
        <taxon>Araneae</taxon>
        <taxon>Araneomorphae</taxon>
        <taxon>Entelegynae</taxon>
        <taxon>Araneoidea</taxon>
        <taxon>Araneidae</taxon>
        <taxon>Araneus</taxon>
    </lineage>
</organism>
<evidence type="ECO:0000256" key="2">
    <source>
        <dbReference type="ARBA" id="ARBA00010701"/>
    </source>
</evidence>
<dbReference type="InterPro" id="IPR029058">
    <property type="entry name" value="AB_hydrolase_fold"/>
</dbReference>
<evidence type="ECO:0000313" key="6">
    <source>
        <dbReference type="EMBL" id="GBM70810.1"/>
    </source>
</evidence>
<reference evidence="7 8" key="1">
    <citation type="journal article" date="2019" name="Sci. Rep.">
        <title>Orb-weaving spider Araneus ventricosus genome elucidates the spidroin gene catalogue.</title>
        <authorList>
            <person name="Kono N."/>
            <person name="Nakamura H."/>
            <person name="Ohtoshi R."/>
            <person name="Moran D.A.P."/>
            <person name="Shinohara A."/>
            <person name="Yoshida Y."/>
            <person name="Fujiwara M."/>
            <person name="Mori M."/>
            <person name="Tomita M."/>
            <person name="Arakawa K."/>
        </authorList>
    </citation>
    <scope>NUCLEOTIDE SEQUENCE [LARGE SCALE GENOMIC DNA]</scope>
</reference>
<dbReference type="PANTHER" id="PTHR11610">
    <property type="entry name" value="LIPASE"/>
    <property type="match status" value="1"/>
</dbReference>
<comment type="subcellular location">
    <subcellularLocation>
        <location evidence="1">Secreted</location>
    </subcellularLocation>
</comment>
<feature type="domain" description="Lipase" evidence="5">
    <location>
        <begin position="2"/>
        <end position="77"/>
    </location>
</feature>
<dbReference type="GO" id="GO:0005615">
    <property type="term" value="C:extracellular space"/>
    <property type="evidence" value="ECO:0007669"/>
    <property type="project" value="TreeGrafter"/>
</dbReference>
<evidence type="ECO:0000313" key="7">
    <source>
        <dbReference type="EMBL" id="GBM71245.1"/>
    </source>
</evidence>
<keyword evidence="3" id="KW-0964">Secreted</keyword>
<dbReference type="EMBL" id="BGPR01104773">
    <property type="protein sequence ID" value="GBM70810.1"/>
    <property type="molecule type" value="Genomic_DNA"/>
</dbReference>
<evidence type="ECO:0000259" key="5">
    <source>
        <dbReference type="Pfam" id="PF00151"/>
    </source>
</evidence>